<dbReference type="InterPro" id="IPR001708">
    <property type="entry name" value="YidC/ALB3/OXA1/COX18"/>
</dbReference>
<comment type="subcellular location">
    <subcellularLocation>
        <location evidence="1">Cell inner membrane</location>
        <topology evidence="1">Multi-pass membrane protein</topology>
    </subcellularLocation>
    <subcellularLocation>
        <location evidence="13">Cell membrane</location>
        <topology evidence="13">Multi-pass membrane protein</topology>
    </subcellularLocation>
</comment>
<dbReference type="PRINTS" id="PR00701">
    <property type="entry name" value="60KDINNERMP"/>
</dbReference>
<dbReference type="NCBIfam" id="NF002352">
    <property type="entry name" value="PRK01318.1-3"/>
    <property type="match status" value="1"/>
</dbReference>
<comment type="caution">
    <text evidence="13">Lacks conserved residue(s) required for the propagation of feature annotation.</text>
</comment>
<keyword evidence="18" id="KW-1185">Reference proteome</keyword>
<evidence type="ECO:0000256" key="9">
    <source>
        <dbReference type="ARBA" id="ARBA00023136"/>
    </source>
</evidence>
<feature type="region of interest" description="Disordered" evidence="14">
    <location>
        <begin position="31"/>
        <end position="73"/>
    </location>
</feature>
<organism evidence="17 18">
    <name type="scientific">Banduia mediterranea</name>
    <dbReference type="NCBI Taxonomy" id="3075609"/>
    <lineage>
        <taxon>Bacteria</taxon>
        <taxon>Pseudomonadati</taxon>
        <taxon>Pseudomonadota</taxon>
        <taxon>Gammaproteobacteria</taxon>
        <taxon>Nevskiales</taxon>
        <taxon>Algiphilaceae</taxon>
        <taxon>Banduia</taxon>
    </lineage>
</organism>
<reference evidence="17 18" key="1">
    <citation type="submission" date="2023-09" db="EMBL/GenBank/DDBJ databases">
        <authorList>
            <person name="Rey-Velasco X."/>
        </authorList>
    </citation>
    <scope>NUCLEOTIDE SEQUENCE [LARGE SCALE GENOMIC DNA]</scope>
    <source>
        <strain evidence="17 18">W345</strain>
    </source>
</reference>
<evidence type="ECO:0000256" key="10">
    <source>
        <dbReference type="ARBA" id="ARBA00023186"/>
    </source>
</evidence>
<dbReference type="NCBIfam" id="TIGR03592">
    <property type="entry name" value="yidC_oxa1_cterm"/>
    <property type="match status" value="1"/>
</dbReference>
<evidence type="ECO:0000256" key="3">
    <source>
        <dbReference type="ARBA" id="ARBA00015325"/>
    </source>
</evidence>
<feature type="compositionally biased region" description="Polar residues" evidence="14">
    <location>
        <begin position="32"/>
        <end position="43"/>
    </location>
</feature>
<dbReference type="InterPro" id="IPR028055">
    <property type="entry name" value="YidC/Oxa/ALB_C"/>
</dbReference>
<evidence type="ECO:0000313" key="18">
    <source>
        <dbReference type="Proteomes" id="UP001254608"/>
    </source>
</evidence>
<feature type="domain" description="Membrane insertase YidC N-terminal" evidence="16">
    <location>
        <begin position="76"/>
        <end position="372"/>
    </location>
</feature>
<dbReference type="PANTHER" id="PTHR12428">
    <property type="entry name" value="OXA1"/>
    <property type="match status" value="1"/>
</dbReference>
<comment type="subunit">
    <text evidence="13">Interacts with the Sec translocase complex via SecD. Specifically interacts with transmembrane segments of nascent integral membrane proteins during membrane integration.</text>
</comment>
<dbReference type="CDD" id="cd19961">
    <property type="entry name" value="EcYidC-like_peri"/>
    <property type="match status" value="1"/>
</dbReference>
<feature type="domain" description="Membrane insertase YidC/Oxa/ALB C-terminal" evidence="15">
    <location>
        <begin position="383"/>
        <end position="563"/>
    </location>
</feature>
<comment type="similarity">
    <text evidence="2 13">Belongs to the OXA1/ALB3/YidC family. Type 1 subfamily.</text>
</comment>
<evidence type="ECO:0000256" key="7">
    <source>
        <dbReference type="ARBA" id="ARBA00022927"/>
    </source>
</evidence>
<gene>
    <name evidence="13 17" type="primary">yidC</name>
    <name evidence="17" type="ORF">RM530_00170</name>
</gene>
<feature type="transmembrane region" description="Helical" evidence="13">
    <location>
        <begin position="383"/>
        <end position="402"/>
    </location>
</feature>
<evidence type="ECO:0000256" key="1">
    <source>
        <dbReference type="ARBA" id="ARBA00004429"/>
    </source>
</evidence>
<evidence type="ECO:0000256" key="11">
    <source>
        <dbReference type="ARBA" id="ARBA00033245"/>
    </source>
</evidence>
<evidence type="ECO:0000259" key="15">
    <source>
        <dbReference type="Pfam" id="PF02096"/>
    </source>
</evidence>
<dbReference type="InterPro" id="IPR038221">
    <property type="entry name" value="YidC_periplasmic_sf"/>
</dbReference>
<protein>
    <recommendedName>
        <fullName evidence="3 13">Membrane protein insertase YidC</fullName>
    </recommendedName>
    <alternativeName>
        <fullName evidence="12 13">Foldase YidC</fullName>
    </alternativeName>
    <alternativeName>
        <fullName evidence="11 13">Membrane integrase YidC</fullName>
    </alternativeName>
    <alternativeName>
        <fullName evidence="13">Membrane protein YidC</fullName>
    </alternativeName>
</protein>
<evidence type="ECO:0000256" key="13">
    <source>
        <dbReference type="HAMAP-Rule" id="MF_01810"/>
    </source>
</evidence>
<dbReference type="Pfam" id="PF14849">
    <property type="entry name" value="YidC_periplas"/>
    <property type="match status" value="1"/>
</dbReference>
<evidence type="ECO:0000313" key="17">
    <source>
        <dbReference type="EMBL" id="MDT0495784.1"/>
    </source>
</evidence>
<name>A0ABU2WD33_9GAMM</name>
<dbReference type="PANTHER" id="PTHR12428:SF65">
    <property type="entry name" value="CYTOCHROME C OXIDASE ASSEMBLY PROTEIN COX18, MITOCHONDRIAL"/>
    <property type="match status" value="1"/>
</dbReference>
<keyword evidence="9 13" id="KW-0472">Membrane</keyword>
<dbReference type="Proteomes" id="UP001254608">
    <property type="component" value="Unassembled WGS sequence"/>
</dbReference>
<dbReference type="InterPro" id="IPR047196">
    <property type="entry name" value="YidC_ALB_C"/>
</dbReference>
<sequence length="575" mass="64365">MENRRFFLICVVGVILFFIYQAWKEDHAEPSSIISEQTPQTDASDVVAPPAQSGDVPSIEGPADSTPTARPAGNARVRIDTDVYRGEISLAGGDLHRLELKAYAAVKQREDIPVSLLDDRGDRLFVVQSGLLGQGEALVSQYTDYRASQTEYALGKGQDQVDVSLEASPAPGVTVTKTYHFQRGSYEIGLSQKVVNTGTQALQLSPYVQLHRTEFKLGEEPPFVRTFSGYGIYEQKAGSNDYRFRKTAMNDIAEEPIELKQTGGWLAMMQHYFLTAVIPPEKEELRFIARPSKTRGYLGQYIGAYHVVPAGGEQVFESKLYAGPTLQHGLASSDDADAGFFALDGLENIAPGLELTVDYGLLTPISEPLFWILQKFHALTGNWGIAIILLTLLIKGAMFKLSEAQYRSMAKMRKFAPKIQDIKERYGDDRERQQKAMMDLYKKEGFNPLGGCWPMLVQFPVFISLYWVLLQSVELRQADFMLWINDLSAKDPYYVLPVLFGISMWAQQKLSGNAMTMDPMQKRIMSAMPIAMGAFFTLFPAGLVLYWFFSNLVSIIQQWLINRKLDKEGLGKASN</sequence>
<accession>A0ABU2WD33</accession>
<comment type="caution">
    <text evidence="17">The sequence shown here is derived from an EMBL/GenBank/DDBJ whole genome shotgun (WGS) entry which is preliminary data.</text>
</comment>
<evidence type="ECO:0000256" key="12">
    <source>
        <dbReference type="ARBA" id="ARBA00033342"/>
    </source>
</evidence>
<dbReference type="InterPro" id="IPR028053">
    <property type="entry name" value="Membr_insert_YidC_N"/>
</dbReference>
<evidence type="ECO:0000256" key="8">
    <source>
        <dbReference type="ARBA" id="ARBA00022989"/>
    </source>
</evidence>
<feature type="transmembrane region" description="Helical" evidence="13">
    <location>
        <begin position="527"/>
        <end position="549"/>
    </location>
</feature>
<evidence type="ECO:0000256" key="5">
    <source>
        <dbReference type="ARBA" id="ARBA00022475"/>
    </source>
</evidence>
<evidence type="ECO:0000256" key="6">
    <source>
        <dbReference type="ARBA" id="ARBA00022692"/>
    </source>
</evidence>
<keyword evidence="7 13" id="KW-0653">Protein transport</keyword>
<keyword evidence="8 13" id="KW-1133">Transmembrane helix</keyword>
<evidence type="ECO:0000256" key="2">
    <source>
        <dbReference type="ARBA" id="ARBA00010527"/>
    </source>
</evidence>
<dbReference type="PRINTS" id="PR01900">
    <property type="entry name" value="YIDCPROTEIN"/>
</dbReference>
<dbReference type="NCBIfam" id="TIGR03593">
    <property type="entry name" value="yidC_nterm"/>
    <property type="match status" value="1"/>
</dbReference>
<evidence type="ECO:0000256" key="4">
    <source>
        <dbReference type="ARBA" id="ARBA00022448"/>
    </source>
</evidence>
<keyword evidence="6 13" id="KW-0812">Transmembrane</keyword>
<dbReference type="EMBL" id="JAVRIC010000001">
    <property type="protein sequence ID" value="MDT0495784.1"/>
    <property type="molecule type" value="Genomic_DNA"/>
</dbReference>
<dbReference type="Gene3D" id="2.70.98.90">
    <property type="match status" value="1"/>
</dbReference>
<dbReference type="HAMAP" id="MF_01810">
    <property type="entry name" value="YidC_type1"/>
    <property type="match status" value="1"/>
</dbReference>
<feature type="transmembrane region" description="Helical" evidence="13">
    <location>
        <begin position="445"/>
        <end position="469"/>
    </location>
</feature>
<keyword evidence="4 13" id="KW-0813">Transport</keyword>
<keyword evidence="10 13" id="KW-0143">Chaperone</keyword>
<evidence type="ECO:0000256" key="14">
    <source>
        <dbReference type="SAM" id="MobiDB-lite"/>
    </source>
</evidence>
<dbReference type="InterPro" id="IPR019998">
    <property type="entry name" value="Membr_insert_YidC"/>
</dbReference>
<dbReference type="CDD" id="cd20070">
    <property type="entry name" value="5TM_YidC_Alb3"/>
    <property type="match status" value="1"/>
</dbReference>
<evidence type="ECO:0000259" key="16">
    <source>
        <dbReference type="Pfam" id="PF14849"/>
    </source>
</evidence>
<dbReference type="RefSeq" id="WP_311363178.1">
    <property type="nucleotide sequence ID" value="NZ_JAVRIC010000001.1"/>
</dbReference>
<comment type="function">
    <text evidence="13">Required for the insertion and/or proper folding and/or complex formation of integral membrane proteins into the membrane. Involved in integration of membrane proteins that insert both dependently and independently of the Sec translocase complex, as well as at least some lipoproteins. Aids folding of multispanning membrane proteins.</text>
</comment>
<dbReference type="Pfam" id="PF02096">
    <property type="entry name" value="60KD_IMP"/>
    <property type="match status" value="1"/>
</dbReference>
<proteinExistence type="inferred from homology"/>
<keyword evidence="5 13" id="KW-1003">Cell membrane</keyword>